<feature type="transmembrane region" description="Helical" evidence="1">
    <location>
        <begin position="260"/>
        <end position="283"/>
    </location>
</feature>
<keyword evidence="1" id="KW-0812">Transmembrane</keyword>
<dbReference type="AlphaFoldDB" id="A0A9D1Z9W0"/>
<reference evidence="2" key="1">
    <citation type="journal article" date="2021" name="PeerJ">
        <title>Extensive microbial diversity within the chicken gut microbiome revealed by metagenomics and culture.</title>
        <authorList>
            <person name="Gilroy R."/>
            <person name="Ravi A."/>
            <person name="Getino M."/>
            <person name="Pursley I."/>
            <person name="Horton D.L."/>
            <person name="Alikhan N.F."/>
            <person name="Baker D."/>
            <person name="Gharbi K."/>
            <person name="Hall N."/>
            <person name="Watson M."/>
            <person name="Adriaenssens E.M."/>
            <person name="Foster-Nyarko E."/>
            <person name="Jarju S."/>
            <person name="Secka A."/>
            <person name="Antonio M."/>
            <person name="Oren A."/>
            <person name="Chaudhuri R.R."/>
            <person name="La Ragione R."/>
            <person name="Hildebrand F."/>
            <person name="Pallen M.J."/>
        </authorList>
    </citation>
    <scope>NUCLEOTIDE SEQUENCE</scope>
    <source>
        <strain evidence="2">CHK199-9574</strain>
    </source>
</reference>
<organism evidence="2 3">
    <name type="scientific">Candidatus Borkfalkia excrementavium</name>
    <dbReference type="NCBI Taxonomy" id="2838505"/>
    <lineage>
        <taxon>Bacteria</taxon>
        <taxon>Bacillati</taxon>
        <taxon>Bacillota</taxon>
        <taxon>Clostridia</taxon>
        <taxon>Christensenellales</taxon>
        <taxon>Christensenellaceae</taxon>
        <taxon>Candidatus Borkfalkia</taxon>
    </lineage>
</organism>
<keyword evidence="1" id="KW-0472">Membrane</keyword>
<comment type="caution">
    <text evidence="2">The sequence shown here is derived from an EMBL/GenBank/DDBJ whole genome shotgun (WGS) entry which is preliminary data.</text>
</comment>
<evidence type="ECO:0000256" key="1">
    <source>
        <dbReference type="SAM" id="Phobius"/>
    </source>
</evidence>
<feature type="transmembrane region" description="Helical" evidence="1">
    <location>
        <begin position="219"/>
        <end position="240"/>
    </location>
</feature>
<feature type="transmembrane region" description="Helical" evidence="1">
    <location>
        <begin position="165"/>
        <end position="185"/>
    </location>
</feature>
<keyword evidence="1" id="KW-1133">Transmembrane helix</keyword>
<evidence type="ECO:0000313" key="2">
    <source>
        <dbReference type="EMBL" id="HIY77453.1"/>
    </source>
</evidence>
<proteinExistence type="predicted"/>
<reference evidence="2" key="2">
    <citation type="submission" date="2021-04" db="EMBL/GenBank/DDBJ databases">
        <authorList>
            <person name="Gilroy R."/>
        </authorList>
    </citation>
    <scope>NUCLEOTIDE SEQUENCE</scope>
    <source>
        <strain evidence="2">CHK199-9574</strain>
    </source>
</reference>
<accession>A0A9D1Z9W0</accession>
<name>A0A9D1Z9W0_9FIRM</name>
<feature type="transmembrane region" description="Helical" evidence="1">
    <location>
        <begin position="191"/>
        <end position="207"/>
    </location>
</feature>
<dbReference type="EMBL" id="DXCO01000002">
    <property type="protein sequence ID" value="HIY77453.1"/>
    <property type="molecule type" value="Genomic_DNA"/>
</dbReference>
<sequence length="302" mass="32983">MKYKLKDFAADNGLTMEKNACYGIYGGYYVHVKYSPLGNPRCLISVVTRAEEKKGALEKFLARHAKEMRLADFGVVGIGLMVAPKFTGEVFGAVKSILDKIVAHLAREKFPGADVCPYCGEPLDGKTVLMTESDIRFRAHERCYGAAYAAAKAKASAELKSDKKILGLLGALLGAVLAGGIFVLMYIWCRFGAIAALFAPILSAYFYKKFGGKDTPFKLVSSCTLGTASVIGSFLLGLYIDGRGEGGWSYVLESLRSDGFYLTFFILNIVFSVLLLAGAYIYVFGNYKRSEKNAASRMNRLD</sequence>
<gene>
    <name evidence="2" type="ORF">H9728_00235</name>
</gene>
<protein>
    <submittedName>
        <fullName evidence="2">Uncharacterized protein</fullName>
    </submittedName>
</protein>
<dbReference type="Proteomes" id="UP000824135">
    <property type="component" value="Unassembled WGS sequence"/>
</dbReference>
<evidence type="ECO:0000313" key="3">
    <source>
        <dbReference type="Proteomes" id="UP000824135"/>
    </source>
</evidence>